<dbReference type="GO" id="GO:0006089">
    <property type="term" value="P:lactate metabolic process"/>
    <property type="evidence" value="ECO:0007669"/>
    <property type="project" value="UniProtKB-ARBA"/>
</dbReference>
<evidence type="ECO:0000256" key="2">
    <source>
        <dbReference type="ARBA" id="ARBA00006054"/>
    </source>
</evidence>
<keyword evidence="4 8" id="KW-0560">Oxidoreductase</keyword>
<protein>
    <recommendedName>
        <fullName evidence="3 8">L-lactate dehydrogenase</fullName>
        <ecNumber evidence="3 8">1.1.1.27</ecNumber>
    </recommendedName>
</protein>
<dbReference type="CDD" id="cd05293">
    <property type="entry name" value="LDH_1"/>
    <property type="match status" value="1"/>
</dbReference>
<evidence type="ECO:0000256" key="7">
    <source>
        <dbReference type="PIRSR" id="PIRSR000102-3"/>
    </source>
</evidence>
<dbReference type="InterPro" id="IPR036291">
    <property type="entry name" value="NAD(P)-bd_dom_sf"/>
</dbReference>
<dbReference type="RefSeq" id="XP_012882376.1">
    <property type="nucleotide sequence ID" value="XM_013026922.1"/>
</dbReference>
<accession>A0A1S3G0P4</accession>
<dbReference type="Gene3D" id="3.40.50.720">
    <property type="entry name" value="NAD(P)-binding Rossmann-like Domain"/>
    <property type="match status" value="1"/>
</dbReference>
<feature type="binding site" evidence="7">
    <location>
        <position position="52"/>
    </location>
    <ligand>
        <name>NAD(+)</name>
        <dbReference type="ChEBI" id="CHEBI:57540"/>
    </ligand>
</feature>
<feature type="active site" description="Proton acceptor" evidence="6">
    <location>
        <position position="193"/>
    </location>
</feature>
<dbReference type="HAMAP" id="MF_00488">
    <property type="entry name" value="Lactate_dehydrog"/>
    <property type="match status" value="1"/>
</dbReference>
<dbReference type="FunFam" id="3.90.110.10:FF:000003">
    <property type="entry name" value="L-lactate dehydrogenase A chain"/>
    <property type="match status" value="1"/>
</dbReference>
<dbReference type="InterPro" id="IPR001557">
    <property type="entry name" value="L-lactate/malate_DH"/>
</dbReference>
<dbReference type="SUPFAM" id="SSF56327">
    <property type="entry name" value="LDH C-terminal domain-like"/>
    <property type="match status" value="1"/>
</dbReference>
<dbReference type="PRINTS" id="PR00086">
    <property type="entry name" value="LLDHDRGNASE"/>
</dbReference>
<organism evidence="11 12">
    <name type="scientific">Dipodomys ordii</name>
    <name type="common">Ord's kangaroo rat</name>
    <dbReference type="NCBI Taxonomy" id="10020"/>
    <lineage>
        <taxon>Eukaryota</taxon>
        <taxon>Metazoa</taxon>
        <taxon>Chordata</taxon>
        <taxon>Craniata</taxon>
        <taxon>Vertebrata</taxon>
        <taxon>Euteleostomi</taxon>
        <taxon>Mammalia</taxon>
        <taxon>Eutheria</taxon>
        <taxon>Euarchontoglires</taxon>
        <taxon>Glires</taxon>
        <taxon>Rodentia</taxon>
        <taxon>Castorimorpha</taxon>
        <taxon>Heteromyidae</taxon>
        <taxon>Dipodomyinae</taxon>
        <taxon>Dipodomys</taxon>
    </lineage>
</organism>
<dbReference type="GO" id="GO:0004459">
    <property type="term" value="F:L-lactate dehydrogenase (NAD+) activity"/>
    <property type="evidence" value="ECO:0007669"/>
    <property type="project" value="UniProtKB-EC"/>
</dbReference>
<evidence type="ECO:0000259" key="9">
    <source>
        <dbReference type="Pfam" id="PF00056"/>
    </source>
</evidence>
<dbReference type="FunCoup" id="A0A1S3G0P4">
    <property type="interactions" value="522"/>
</dbReference>
<dbReference type="SUPFAM" id="SSF51735">
    <property type="entry name" value="NAD(P)-binding Rossmann-fold domains"/>
    <property type="match status" value="1"/>
</dbReference>
<feature type="domain" description="Lactate/malate dehydrogenase C-terminal" evidence="10">
    <location>
        <begin position="164"/>
        <end position="328"/>
    </location>
</feature>
<dbReference type="GeneID" id="105993607"/>
<dbReference type="AlphaFoldDB" id="A0A1S3G0P4"/>
<dbReference type="KEGG" id="dord:105993607"/>
<dbReference type="PROSITE" id="PS51257">
    <property type="entry name" value="PROKAR_LIPOPROTEIN"/>
    <property type="match status" value="1"/>
</dbReference>
<gene>
    <name evidence="12" type="primary">LOC105993607</name>
</gene>
<dbReference type="PROSITE" id="PS00064">
    <property type="entry name" value="L_LDH"/>
    <property type="match status" value="1"/>
</dbReference>
<dbReference type="InterPro" id="IPR011304">
    <property type="entry name" value="L-lactate_DH"/>
</dbReference>
<dbReference type="InterPro" id="IPR015955">
    <property type="entry name" value="Lactate_DH/Glyco_Ohase_4_C"/>
</dbReference>
<evidence type="ECO:0000256" key="1">
    <source>
        <dbReference type="ARBA" id="ARBA00004843"/>
    </source>
</evidence>
<keyword evidence="5 7" id="KW-0520">NAD</keyword>
<feature type="binding site" evidence="7">
    <location>
        <begin position="27"/>
        <end position="32"/>
    </location>
    <ligand>
        <name>NAD(+)</name>
        <dbReference type="ChEBI" id="CHEBI:57540"/>
    </ligand>
</feature>
<comment type="catalytic activity">
    <reaction evidence="8">
        <text>(S)-lactate + NAD(+) = pyruvate + NADH + H(+)</text>
        <dbReference type="Rhea" id="RHEA:23444"/>
        <dbReference type="ChEBI" id="CHEBI:15361"/>
        <dbReference type="ChEBI" id="CHEBI:15378"/>
        <dbReference type="ChEBI" id="CHEBI:16651"/>
        <dbReference type="ChEBI" id="CHEBI:57540"/>
        <dbReference type="ChEBI" id="CHEBI:57945"/>
        <dbReference type="EC" id="1.1.1.27"/>
    </reaction>
</comment>
<dbReference type="PANTHER" id="PTHR43128:SF8">
    <property type="entry name" value="L-LACTATE DEHYDROGENASE A-LIKE 6B"/>
    <property type="match status" value="1"/>
</dbReference>
<dbReference type="UniPathway" id="UPA00554">
    <property type="reaction ID" value="UER00611"/>
</dbReference>
<sequence>MATVKSELLKPVASEKPAAHNKVSVIGTGSVGMACAVSLLLKGLSDELALVDVNEDLLRGETMDLQHGSTFLKMPAVVCSTDLGVTANSSLVIVTAGARQAKGESRLNLVQRNVAILKSVIPSVVQHSPRCKMIVVTNPVDVLTYVAWKLSALPPAHIIGSGCNLDTARFRFFIGQKLGIHSESCHGWVLGEHGDSSVPVWSGVNVAGVPLRELNPGLGGDQDPEHWEKIHKDVIASAYQIIKMKGYTNWAIGFSVADITESILRNLRRTHPVSTVAKGLYGIQEEVFLSVPCVLGANGIADLVRVKLSRDEEARMKKSAETLWAIQKELKI</sequence>
<dbReference type="PIRSF" id="PIRSF000102">
    <property type="entry name" value="Lac_mal_DH"/>
    <property type="match status" value="1"/>
</dbReference>
<comment type="pathway">
    <text evidence="1 8">Fermentation; pyruvate fermentation to lactate; (S)-lactate from pyruvate: step 1/1.</text>
</comment>
<evidence type="ECO:0000256" key="3">
    <source>
        <dbReference type="ARBA" id="ARBA00012967"/>
    </source>
</evidence>
<dbReference type="Gene3D" id="3.90.110.10">
    <property type="entry name" value="Lactate dehydrogenase/glycoside hydrolase, family 4, C-terminal"/>
    <property type="match status" value="1"/>
</dbReference>
<dbReference type="InterPro" id="IPR001236">
    <property type="entry name" value="Lactate/malate_DH_N"/>
</dbReference>
<name>A0A1S3G0P4_DIPOR</name>
<dbReference type="Pfam" id="PF02866">
    <property type="entry name" value="Ldh_1_C"/>
    <property type="match status" value="1"/>
</dbReference>
<dbReference type="Pfam" id="PF00056">
    <property type="entry name" value="Ldh_1_N"/>
    <property type="match status" value="1"/>
</dbReference>
<dbReference type="Proteomes" id="UP000081671">
    <property type="component" value="Unplaced"/>
</dbReference>
<dbReference type="OrthoDB" id="5405561at2759"/>
<keyword evidence="11" id="KW-1185">Reference proteome</keyword>
<evidence type="ECO:0000256" key="8">
    <source>
        <dbReference type="RuleBase" id="RU000496"/>
    </source>
</evidence>
<evidence type="ECO:0000313" key="11">
    <source>
        <dbReference type="Proteomes" id="UP000081671"/>
    </source>
</evidence>
<dbReference type="InterPro" id="IPR018177">
    <property type="entry name" value="L-lactate_DH_AS"/>
</dbReference>
<evidence type="ECO:0000256" key="5">
    <source>
        <dbReference type="ARBA" id="ARBA00023027"/>
    </source>
</evidence>
<evidence type="ECO:0000256" key="4">
    <source>
        <dbReference type="ARBA" id="ARBA00023002"/>
    </source>
</evidence>
<reference evidence="12" key="1">
    <citation type="submission" date="2025-08" db="UniProtKB">
        <authorList>
            <consortium name="RefSeq"/>
        </authorList>
    </citation>
    <scope>IDENTIFICATION</scope>
    <source>
        <tissue evidence="12">Kidney</tissue>
    </source>
</reference>
<feature type="domain" description="Lactate/malate dehydrogenase N-terminal" evidence="9">
    <location>
        <begin position="22"/>
        <end position="160"/>
    </location>
</feature>
<evidence type="ECO:0000256" key="6">
    <source>
        <dbReference type="PIRSR" id="PIRSR000102-1"/>
    </source>
</evidence>
<dbReference type="PANTHER" id="PTHR43128">
    <property type="entry name" value="L-2-HYDROXYCARBOXYLATE DEHYDROGENASE (NAD(P)(+))"/>
    <property type="match status" value="1"/>
</dbReference>
<dbReference type="EC" id="1.1.1.27" evidence="3 8"/>
<dbReference type="InParanoid" id="A0A1S3G0P4"/>
<evidence type="ECO:0000259" key="10">
    <source>
        <dbReference type="Pfam" id="PF02866"/>
    </source>
</evidence>
<feature type="binding site" evidence="7">
    <location>
        <position position="113"/>
    </location>
    <ligand>
        <name>NAD(+)</name>
        <dbReference type="ChEBI" id="CHEBI:57540"/>
    </ligand>
</feature>
<dbReference type="GO" id="GO:0005737">
    <property type="term" value="C:cytoplasm"/>
    <property type="evidence" value="ECO:0007669"/>
    <property type="project" value="InterPro"/>
</dbReference>
<dbReference type="InterPro" id="IPR022383">
    <property type="entry name" value="Lactate/malate_DH_C"/>
</dbReference>
<proteinExistence type="inferred from homology"/>
<comment type="similarity">
    <text evidence="2">Belongs to the LDH/MDH superfamily. LDH family.</text>
</comment>
<feature type="binding site" evidence="7">
    <location>
        <begin position="136"/>
        <end position="138"/>
    </location>
    <ligand>
        <name>NAD(+)</name>
        <dbReference type="ChEBI" id="CHEBI:57540"/>
    </ligand>
</feature>
<dbReference type="NCBIfam" id="TIGR01771">
    <property type="entry name" value="L-LDH-NAD"/>
    <property type="match status" value="1"/>
</dbReference>
<evidence type="ECO:0000313" key="12">
    <source>
        <dbReference type="RefSeq" id="XP_012882376.1"/>
    </source>
</evidence>